<feature type="compositionally biased region" description="Basic and acidic residues" evidence="1">
    <location>
        <begin position="25"/>
        <end position="53"/>
    </location>
</feature>
<organism evidence="4">
    <name type="scientific">Nippostrongylus brasiliensis</name>
    <name type="common">Rat hookworm</name>
    <dbReference type="NCBI Taxonomy" id="27835"/>
    <lineage>
        <taxon>Eukaryota</taxon>
        <taxon>Metazoa</taxon>
        <taxon>Ecdysozoa</taxon>
        <taxon>Nematoda</taxon>
        <taxon>Chromadorea</taxon>
        <taxon>Rhabditida</taxon>
        <taxon>Rhabditina</taxon>
        <taxon>Rhabditomorpha</taxon>
        <taxon>Strongyloidea</taxon>
        <taxon>Heligmosomidae</taxon>
        <taxon>Nippostrongylus</taxon>
    </lineage>
</organism>
<protein>
    <submittedName>
        <fullName evidence="4">Integrase_SAM-like_N domain-containing protein</fullName>
    </submittedName>
</protein>
<keyword evidence="3" id="KW-1185">Reference proteome</keyword>
<name>A0A0N4YEV0_NIPBR</name>
<feature type="compositionally biased region" description="Basic and acidic residues" evidence="1">
    <location>
        <begin position="1"/>
        <end position="14"/>
    </location>
</feature>
<sequence length="126" mass="15019">MSRDYGHQTGDKSYESYGGDPLMNPHKDPRHGDRIRVDPAYRRGRGFQREANPKQFNHVEMELLLDRYIKNYGTTHHEISGPTIQCNWQREIRDIEMSHLRHETLTKKNKVLDLQIKYWTKKANQV</sequence>
<reference evidence="4" key="1">
    <citation type="submission" date="2017-02" db="UniProtKB">
        <authorList>
            <consortium name="WormBaseParasite"/>
        </authorList>
    </citation>
    <scope>IDENTIFICATION</scope>
</reference>
<evidence type="ECO:0000313" key="4">
    <source>
        <dbReference type="WBParaSite" id="NBR_0001525001-mRNA-1"/>
    </source>
</evidence>
<evidence type="ECO:0000313" key="3">
    <source>
        <dbReference type="Proteomes" id="UP000271162"/>
    </source>
</evidence>
<reference evidence="2 3" key="2">
    <citation type="submission" date="2018-11" db="EMBL/GenBank/DDBJ databases">
        <authorList>
            <consortium name="Pathogen Informatics"/>
        </authorList>
    </citation>
    <scope>NUCLEOTIDE SEQUENCE [LARGE SCALE GENOMIC DNA]</scope>
</reference>
<accession>A0A0N4YEV0</accession>
<evidence type="ECO:0000256" key="1">
    <source>
        <dbReference type="SAM" id="MobiDB-lite"/>
    </source>
</evidence>
<dbReference type="WBParaSite" id="NBR_0001525001-mRNA-1">
    <property type="protein sequence ID" value="NBR_0001525001-mRNA-1"/>
    <property type="gene ID" value="NBR_0001525001"/>
</dbReference>
<evidence type="ECO:0000313" key="2">
    <source>
        <dbReference type="EMBL" id="VDL78845.1"/>
    </source>
</evidence>
<dbReference type="Proteomes" id="UP000271162">
    <property type="component" value="Unassembled WGS sequence"/>
</dbReference>
<dbReference type="AlphaFoldDB" id="A0A0N4YEV0"/>
<dbReference type="EMBL" id="UYSL01021660">
    <property type="protein sequence ID" value="VDL78845.1"/>
    <property type="molecule type" value="Genomic_DNA"/>
</dbReference>
<gene>
    <name evidence="2" type="ORF">NBR_LOCUS15251</name>
</gene>
<proteinExistence type="predicted"/>
<feature type="region of interest" description="Disordered" evidence="1">
    <location>
        <begin position="1"/>
        <end position="53"/>
    </location>
</feature>